<dbReference type="EMBL" id="CM029041">
    <property type="protein sequence ID" value="KAG2624695.1"/>
    <property type="molecule type" value="Genomic_DNA"/>
</dbReference>
<dbReference type="Proteomes" id="UP000823388">
    <property type="component" value="Chromosome 3K"/>
</dbReference>
<protein>
    <submittedName>
        <fullName evidence="2">Uncharacterized protein</fullName>
    </submittedName>
</protein>
<accession>A0A8T0URK0</accession>
<proteinExistence type="predicted"/>
<reference evidence="2" key="1">
    <citation type="submission" date="2020-05" db="EMBL/GenBank/DDBJ databases">
        <title>WGS assembly of Panicum virgatum.</title>
        <authorList>
            <person name="Lovell J.T."/>
            <person name="Jenkins J."/>
            <person name="Shu S."/>
            <person name="Juenger T.E."/>
            <person name="Schmutz J."/>
        </authorList>
    </citation>
    <scope>NUCLEOTIDE SEQUENCE</scope>
    <source>
        <strain evidence="2">AP13</strain>
    </source>
</reference>
<keyword evidence="3" id="KW-1185">Reference proteome</keyword>
<name>A0A8T0URK0_PANVG</name>
<sequence>MQCDVGHVLCSPCRDRLKDKRRCHVCRGRTTGGFRRCHAMESVVESARVACPNAAYGCTASRPTASSAHTRPGGAPATPAVSSSAGWRCSWSTSPTPASTGGRAPPGSGPARCRAASASRTASTWSARLDNDHGRADRQCLFLMDVVRQPQSRAVSVLLHPRAAAVDDQRPCCLKKMTCELITNSMDDWLQTKFVVTCADLSGGRRHNPDERFQVVVPDCVLDNGENAPISVEFCIQRFP</sequence>
<evidence type="ECO:0000256" key="1">
    <source>
        <dbReference type="SAM" id="MobiDB-lite"/>
    </source>
</evidence>
<dbReference type="OrthoDB" id="615710at2759"/>
<dbReference type="PANTHER" id="PTHR10315:SF96">
    <property type="entry name" value="SIAH-TYPE DOMAIN-CONTAINING PROTEIN"/>
    <property type="match status" value="1"/>
</dbReference>
<comment type="caution">
    <text evidence="2">The sequence shown here is derived from an EMBL/GenBank/DDBJ whole genome shotgun (WGS) entry which is preliminary data.</text>
</comment>
<dbReference type="AlphaFoldDB" id="A0A8T0URK0"/>
<dbReference type="GO" id="GO:0005737">
    <property type="term" value="C:cytoplasm"/>
    <property type="evidence" value="ECO:0007669"/>
    <property type="project" value="TreeGrafter"/>
</dbReference>
<gene>
    <name evidence="2" type="ORF">PVAP13_3KG362743</name>
</gene>
<feature type="compositionally biased region" description="Polar residues" evidence="1">
    <location>
        <begin position="80"/>
        <end position="94"/>
    </location>
</feature>
<dbReference type="InterPro" id="IPR052088">
    <property type="entry name" value="E3_ubiquitin-ligase_SINA"/>
</dbReference>
<feature type="region of interest" description="Disordered" evidence="1">
    <location>
        <begin position="62"/>
        <end position="116"/>
    </location>
</feature>
<feature type="compositionally biased region" description="Low complexity" evidence="1">
    <location>
        <begin position="95"/>
        <end position="116"/>
    </location>
</feature>
<dbReference type="GO" id="GO:0061630">
    <property type="term" value="F:ubiquitin protein ligase activity"/>
    <property type="evidence" value="ECO:0007669"/>
    <property type="project" value="TreeGrafter"/>
</dbReference>
<evidence type="ECO:0000313" key="3">
    <source>
        <dbReference type="Proteomes" id="UP000823388"/>
    </source>
</evidence>
<organism evidence="2 3">
    <name type="scientific">Panicum virgatum</name>
    <name type="common">Blackwell switchgrass</name>
    <dbReference type="NCBI Taxonomy" id="38727"/>
    <lineage>
        <taxon>Eukaryota</taxon>
        <taxon>Viridiplantae</taxon>
        <taxon>Streptophyta</taxon>
        <taxon>Embryophyta</taxon>
        <taxon>Tracheophyta</taxon>
        <taxon>Spermatophyta</taxon>
        <taxon>Magnoliopsida</taxon>
        <taxon>Liliopsida</taxon>
        <taxon>Poales</taxon>
        <taxon>Poaceae</taxon>
        <taxon>PACMAD clade</taxon>
        <taxon>Panicoideae</taxon>
        <taxon>Panicodae</taxon>
        <taxon>Paniceae</taxon>
        <taxon>Panicinae</taxon>
        <taxon>Panicum</taxon>
        <taxon>Panicum sect. Hiantes</taxon>
    </lineage>
</organism>
<evidence type="ECO:0000313" key="2">
    <source>
        <dbReference type="EMBL" id="KAG2624695.1"/>
    </source>
</evidence>
<dbReference type="PANTHER" id="PTHR10315">
    <property type="entry name" value="E3 UBIQUITIN PROTEIN LIGASE SIAH"/>
    <property type="match status" value="1"/>
</dbReference>